<feature type="region of interest" description="Disordered" evidence="1">
    <location>
        <begin position="881"/>
        <end position="908"/>
    </location>
</feature>
<accession>A0ABX7KE66</accession>
<reference evidence="3 4" key="1">
    <citation type="submission" date="2020-09" db="EMBL/GenBank/DDBJ databases">
        <title>Complete genome sequence of altererythrobacter flavus SS-21NJ, isolated from Dongying oil sludge in Shandong province.</title>
        <authorList>
            <person name="Sun S."/>
            <person name="Zhang Z."/>
        </authorList>
    </citation>
    <scope>NUCLEOTIDE SEQUENCE [LARGE SCALE GENOMIC DNA]</scope>
    <source>
        <strain evidence="3 4">SS-21NJ</strain>
    </source>
</reference>
<gene>
    <name evidence="3" type="ORF">IDJ81_07340</name>
</gene>
<evidence type="ECO:0000313" key="3">
    <source>
        <dbReference type="EMBL" id="QSB45882.1"/>
    </source>
</evidence>
<dbReference type="InterPro" id="IPR040853">
    <property type="entry name" value="RapA2_cadherin-like"/>
</dbReference>
<feature type="compositionally biased region" description="Polar residues" evidence="1">
    <location>
        <begin position="297"/>
        <end position="312"/>
    </location>
</feature>
<dbReference type="Pfam" id="PF22783">
    <property type="entry name" value="BapA_N"/>
    <property type="match status" value="1"/>
</dbReference>
<dbReference type="InterPro" id="IPR010221">
    <property type="entry name" value="VCBS_dom"/>
</dbReference>
<dbReference type="PROSITE" id="PS50268">
    <property type="entry name" value="CADHERIN_2"/>
    <property type="match status" value="1"/>
</dbReference>
<dbReference type="InterPro" id="IPR015919">
    <property type="entry name" value="Cadherin-like_sf"/>
</dbReference>
<dbReference type="RefSeq" id="WP_205445244.1">
    <property type="nucleotide sequence ID" value="NZ_CP061510.1"/>
</dbReference>
<dbReference type="NCBIfam" id="TIGR01965">
    <property type="entry name" value="VCBS_repeat"/>
    <property type="match status" value="4"/>
</dbReference>
<feature type="region of interest" description="Disordered" evidence="1">
    <location>
        <begin position="84"/>
        <end position="103"/>
    </location>
</feature>
<dbReference type="InterPro" id="IPR006644">
    <property type="entry name" value="Cadg"/>
</dbReference>
<dbReference type="Pfam" id="PF17963">
    <property type="entry name" value="Big_9"/>
    <property type="match status" value="5"/>
</dbReference>
<dbReference type="Pfam" id="PF17803">
    <property type="entry name" value="Cadherin_4"/>
    <property type="match status" value="2"/>
</dbReference>
<dbReference type="Gene3D" id="2.60.40.1200">
    <property type="match status" value="3"/>
</dbReference>
<sequence>MPASAPHVSTNLVNAEIIDKKSGSRRSIDEGEKISLHRPSVIVLKLAPENVASYERRGDDLVLILKDGQEIAIDDFFVKYPDANDSREGTSDGTDGAEGIDADEGRNELVLQDDYGVVWWGQYPEEWSEFHFTEIELDDVAGFVWWPWLLGALGGGAGIAALASGGGEDPKHPPVATDDIVSTDEDTPVSGNVLTNDSDPDGDALSVTSFTVAGDPATHAAGDTVIIAGVGMITIGSNGAYTFTPDANWNGTVPTITYTVSDGEGGSDTADLDIVVDPVTDLTAADDSATTDEDTPVNGSVAGNDSTTSGGTLTFEKASDPSHGTVVVNPDGTYTYTPDANYNGPDSFTYTVTDPASGETLTRTVDITVNPINDAPTTVGTMVDQVDIDAGTVTAIDVTSFFDDIDSPTLTYSASGLPAGLTIDPVTGVIGGTVDNSASQGGSGGVYSVTVTATDGDGASVDQTFNWTVTNPDPVATDDTNSTNEDTPVSGNVLTNDSDPDGDALSVTSFTVAGDSATHAAGDTVTIAGVGTITIASTGAYTFTPDANWNGTVPTITYTVSDGEGGSDTANLDITVNPINDAPTTVGTIGDQADADADTITSIDVTSFFDDIDSPTLTYSASGLPAGLTIDPVTGVIGGTVDNSASQGGSGGVYSVTVTATDGDGASVDQTFNWTVTNPAPVATDDTDSTNEDTQVSGNVLTNDSDPDGDALSVTSFTVAGDSATHAAGDTVTIAGVGTITIGSTGAYTFTPDANWNGTVPTITYTVSDGEGGSDTADLDIVVDPVTDLTAADDSATTDEDTPVNGSVAGNDSTTSGGTLTFEKASDPSHGTVVVNTNGTYTYTPNPNYNGQDSFTYTVTDPASGETLTRTVDITVNPINDAPTITGSDQSGAVTEAGNLDDGTPTAGTPDAEGQFLASDVEADTLTWSVTGTPDTNYGQFSIDASTGAWTYELNNALPATQALNEGDSVELTYTVQVSDGNGGTTTRDVVITVTGTNDVPVAAADTDAVTESGVLDGGNTATAGVDTANGNVLTNDSDVDAGETATLTVSEVGFGSTPGTVGSSLSGTYGTLMLSSNGNYVYSLDNINSDTQALKQGQSVTETFTYTVVDANGASDTSTLTITVTGTNDRPVITSDAAAATGAVIEAGTGVGGDATATGTLMASDVDTDATQTWSIATTNGTYGTISINPSTGDWTYTLDDTRAATQALNNNDIGTDTFTARVTDEFGAYREQVITIKVTGSNDDLAGTEENATVPLNEDSTASGSLQSYVSDVDDVIKLTGFRVDANGDDIAEDCPSSEHLAQLAA</sequence>
<protein>
    <submittedName>
        <fullName evidence="3">Tandem-95 repeat protein</fullName>
    </submittedName>
</protein>
<evidence type="ECO:0000256" key="1">
    <source>
        <dbReference type="SAM" id="MobiDB-lite"/>
    </source>
</evidence>
<name>A0ABX7KE66_9SPHN</name>
<dbReference type="Gene3D" id="2.60.40.2810">
    <property type="match status" value="1"/>
</dbReference>
<evidence type="ECO:0000259" key="2">
    <source>
        <dbReference type="PROSITE" id="PS50268"/>
    </source>
</evidence>
<dbReference type="NCBIfam" id="NF012211">
    <property type="entry name" value="tand_rpt_95"/>
    <property type="match status" value="5"/>
</dbReference>
<feature type="compositionally biased region" description="Polar residues" evidence="1">
    <location>
        <begin position="804"/>
        <end position="819"/>
    </location>
</feature>
<feature type="region of interest" description="Disordered" evidence="1">
    <location>
        <begin position="470"/>
        <end position="501"/>
    </location>
</feature>
<dbReference type="Pfam" id="PF05345">
    <property type="entry name" value="He_PIG"/>
    <property type="match status" value="2"/>
</dbReference>
<dbReference type="SMART" id="SM00736">
    <property type="entry name" value="CADG"/>
    <property type="match status" value="2"/>
</dbReference>
<dbReference type="Gene3D" id="2.60.40.10">
    <property type="entry name" value="Immunoglobulins"/>
    <property type="match status" value="4"/>
</dbReference>
<dbReference type="InterPro" id="IPR013783">
    <property type="entry name" value="Ig-like_fold"/>
</dbReference>
<feature type="region of interest" description="Disordered" evidence="1">
    <location>
        <begin position="286"/>
        <end position="325"/>
    </location>
</feature>
<dbReference type="NCBIfam" id="NF033677">
    <property type="entry name" value="biofilm_BapA_N"/>
    <property type="match status" value="1"/>
</dbReference>
<dbReference type="InterPro" id="IPR002126">
    <property type="entry name" value="Cadherin-like_dom"/>
</dbReference>
<feature type="compositionally biased region" description="Polar residues" evidence="1">
    <location>
        <begin position="881"/>
        <end position="893"/>
    </location>
</feature>
<organism evidence="3 4">
    <name type="scientific">Tsuneonella flava</name>
    <dbReference type="NCBI Taxonomy" id="2055955"/>
    <lineage>
        <taxon>Bacteria</taxon>
        <taxon>Pseudomonadati</taxon>
        <taxon>Pseudomonadota</taxon>
        <taxon>Alphaproteobacteria</taxon>
        <taxon>Sphingomonadales</taxon>
        <taxon>Erythrobacteraceae</taxon>
        <taxon>Tsuneonella</taxon>
    </lineage>
</organism>
<keyword evidence="4" id="KW-1185">Reference proteome</keyword>
<feature type="compositionally biased region" description="Polar residues" evidence="1">
    <location>
        <begin position="478"/>
        <end position="497"/>
    </location>
</feature>
<feature type="region of interest" description="Disordered" evidence="1">
    <location>
        <begin position="791"/>
        <end position="831"/>
    </location>
</feature>
<dbReference type="Proteomes" id="UP000663637">
    <property type="component" value="Chromosome"/>
</dbReference>
<evidence type="ECO:0000313" key="4">
    <source>
        <dbReference type="Proteomes" id="UP000663637"/>
    </source>
</evidence>
<dbReference type="Gene3D" id="2.60.40.3440">
    <property type="match status" value="1"/>
</dbReference>
<dbReference type="SUPFAM" id="SSF49313">
    <property type="entry name" value="Cadherin-like"/>
    <property type="match status" value="2"/>
</dbReference>
<proteinExistence type="predicted"/>
<dbReference type="InterPro" id="IPR048051">
    <property type="entry name" value="BapA-like_prefix-like"/>
</dbReference>
<feature type="domain" description="Cadherin" evidence="2">
    <location>
        <begin position="918"/>
        <end position="1003"/>
    </location>
</feature>
<dbReference type="EMBL" id="CP061510">
    <property type="protein sequence ID" value="QSB45882.1"/>
    <property type="molecule type" value="Genomic_DNA"/>
</dbReference>